<dbReference type="InterPro" id="IPR011009">
    <property type="entry name" value="Kinase-like_dom_sf"/>
</dbReference>
<dbReference type="GeneID" id="28847317"/>
<comment type="caution">
    <text evidence="2">The sequence shown here is derived from an EMBL/GenBank/DDBJ whole genome shotgun (WGS) entry which is preliminary data.</text>
</comment>
<dbReference type="SUPFAM" id="SSF56112">
    <property type="entry name" value="Protein kinase-like (PK-like)"/>
    <property type="match status" value="1"/>
</dbReference>
<keyword evidence="3" id="KW-1185">Reference proteome</keyword>
<evidence type="ECO:0000313" key="3">
    <source>
        <dbReference type="Proteomes" id="UP000078397"/>
    </source>
</evidence>
<dbReference type="KEGG" id="pchm:VFPPC_03871"/>
<dbReference type="InterPro" id="IPR000719">
    <property type="entry name" value="Prot_kinase_dom"/>
</dbReference>
<feature type="domain" description="Protein kinase" evidence="1">
    <location>
        <begin position="106"/>
        <end position="314"/>
    </location>
</feature>
<evidence type="ECO:0000313" key="2">
    <source>
        <dbReference type="EMBL" id="OAQ59663.2"/>
    </source>
</evidence>
<dbReference type="EMBL" id="LSBJ02000002">
    <property type="protein sequence ID" value="OAQ59663.2"/>
    <property type="molecule type" value="Genomic_DNA"/>
</dbReference>
<name>A0A179F3B6_METCM</name>
<dbReference type="AlphaFoldDB" id="A0A179F3B6"/>
<dbReference type="PROSITE" id="PS50011">
    <property type="entry name" value="PROTEIN_KINASE_DOM"/>
    <property type="match status" value="1"/>
</dbReference>
<dbReference type="OrthoDB" id="4062651at2759"/>
<dbReference type="RefSeq" id="XP_022284035.1">
    <property type="nucleotide sequence ID" value="XM_022428359.1"/>
</dbReference>
<gene>
    <name evidence="2" type="ORF">VFPPC_03871</name>
</gene>
<reference evidence="2 3" key="1">
    <citation type="journal article" date="2016" name="PLoS Pathog.">
        <title>Biosynthesis of antibiotic leucinostatins in bio-control fungus Purpureocillium lilacinum and their inhibition on phytophthora revealed by genome mining.</title>
        <authorList>
            <person name="Wang G."/>
            <person name="Liu Z."/>
            <person name="Lin R."/>
            <person name="Li E."/>
            <person name="Mao Z."/>
            <person name="Ling J."/>
            <person name="Yang Y."/>
            <person name="Yin W.B."/>
            <person name="Xie B."/>
        </authorList>
    </citation>
    <scope>NUCLEOTIDE SEQUENCE [LARGE SCALE GENOMIC DNA]</scope>
    <source>
        <strain evidence="2">170</strain>
    </source>
</reference>
<evidence type="ECO:0000259" key="1">
    <source>
        <dbReference type="PROSITE" id="PS50011"/>
    </source>
</evidence>
<organism evidence="2 3">
    <name type="scientific">Pochonia chlamydosporia 170</name>
    <dbReference type="NCBI Taxonomy" id="1380566"/>
    <lineage>
        <taxon>Eukaryota</taxon>
        <taxon>Fungi</taxon>
        <taxon>Dikarya</taxon>
        <taxon>Ascomycota</taxon>
        <taxon>Pezizomycotina</taxon>
        <taxon>Sordariomycetes</taxon>
        <taxon>Hypocreomycetidae</taxon>
        <taxon>Hypocreales</taxon>
        <taxon>Clavicipitaceae</taxon>
        <taxon>Pochonia</taxon>
    </lineage>
</organism>
<accession>A0A179F3B6</accession>
<keyword evidence="2" id="KW-0808">Transferase</keyword>
<sequence>MSVHHLEQVSCGRNDEMSLDVRWNNARLVVHLKLSPSISTTSTPIENTFIQKFNSASDEDDGEQAERLSGEFLDAVVEIGRHSFDHLAPPTVQLQDLHTVLFPKEYNFLFRTSDGKAEVVRGNDAMKNQDLLDILVLENLMGDGYIARVKVHGREMCSKAGDAKGERAAQRELDCLWKIYISGYADALGVPNLLGLVKNPENNCVIGFLEEYIPVSPTRELSTLASIENTSVIDKDRRMKWALQLQDTIRILHKINVTWGDAKASNVLIHHDTDDAWVIDFAGGWTDGRVGDSLAGTVLGDEYGLKKILEFLEV</sequence>
<dbReference type="Gene3D" id="1.10.510.10">
    <property type="entry name" value="Transferase(Phosphotransferase) domain 1"/>
    <property type="match status" value="1"/>
</dbReference>
<keyword evidence="2" id="KW-0418">Kinase</keyword>
<dbReference type="GO" id="GO:0004672">
    <property type="term" value="F:protein kinase activity"/>
    <property type="evidence" value="ECO:0007669"/>
    <property type="project" value="InterPro"/>
</dbReference>
<proteinExistence type="predicted"/>
<protein>
    <submittedName>
        <fullName evidence="2">Kinase domain-containing protein</fullName>
    </submittedName>
</protein>
<dbReference type="Proteomes" id="UP000078397">
    <property type="component" value="Unassembled WGS sequence"/>
</dbReference>
<dbReference type="GO" id="GO:0005524">
    <property type="term" value="F:ATP binding"/>
    <property type="evidence" value="ECO:0007669"/>
    <property type="project" value="InterPro"/>
</dbReference>